<dbReference type="CDD" id="cd00590">
    <property type="entry name" value="RRM_SF"/>
    <property type="match status" value="1"/>
</dbReference>
<accession>A0A9N9E649</accession>
<proteinExistence type="predicted"/>
<dbReference type="SUPFAM" id="SSF54928">
    <property type="entry name" value="RNA-binding domain, RBD"/>
    <property type="match status" value="1"/>
</dbReference>
<keyword evidence="3" id="KW-1185">Reference proteome</keyword>
<feature type="non-terminal residue" evidence="2">
    <location>
        <position position="1"/>
    </location>
</feature>
<reference evidence="2" key="1">
    <citation type="submission" date="2021-06" db="EMBL/GenBank/DDBJ databases">
        <authorList>
            <person name="Kallberg Y."/>
            <person name="Tangrot J."/>
            <person name="Rosling A."/>
        </authorList>
    </citation>
    <scope>NUCLEOTIDE SEQUENCE</scope>
    <source>
        <strain evidence="2">BR232B</strain>
    </source>
</reference>
<feature type="compositionally biased region" description="Low complexity" evidence="1">
    <location>
        <begin position="42"/>
        <end position="104"/>
    </location>
</feature>
<dbReference type="InterPro" id="IPR035979">
    <property type="entry name" value="RBD_domain_sf"/>
</dbReference>
<feature type="compositionally biased region" description="Gly residues" evidence="1">
    <location>
        <begin position="105"/>
        <end position="118"/>
    </location>
</feature>
<feature type="region of interest" description="Disordered" evidence="1">
    <location>
        <begin position="1"/>
        <end position="119"/>
    </location>
</feature>
<sequence>MMPVVSHPRTSNYSRGNGQNRYESSNRFNSFPRRGDNGRGGYDSSRGGYDSSRGGYDSSRGGYDSSRGGYDSSRGGYDSSRGGYDSSRGGYDSSRGGYDSSRGGYDSGRGGYDSGRGGYDNSRGYNGYNGYSGFGSGRGRSQRLDLRVSNLQPNASLAELREFFSGYGHLDKITMDTRELGTVFTGTVYLIYRPPPETEFWRQNPRFHGKQLRIEVTSPRRPENDQSNFSKERRSQDFLLAKSLEMGVFLQEDTFVREWKTDNNVKFKLNYTRRSFEIEFGFTKGNGGKTYRFRLETYFKDVE</sequence>
<gene>
    <name evidence="2" type="ORF">PBRASI_LOCUS11084</name>
</gene>
<evidence type="ECO:0000313" key="2">
    <source>
        <dbReference type="EMBL" id="CAG8666675.1"/>
    </source>
</evidence>
<dbReference type="Proteomes" id="UP000789739">
    <property type="component" value="Unassembled WGS sequence"/>
</dbReference>
<organism evidence="2 3">
    <name type="scientific">Paraglomus brasilianum</name>
    <dbReference type="NCBI Taxonomy" id="144538"/>
    <lineage>
        <taxon>Eukaryota</taxon>
        <taxon>Fungi</taxon>
        <taxon>Fungi incertae sedis</taxon>
        <taxon>Mucoromycota</taxon>
        <taxon>Glomeromycotina</taxon>
        <taxon>Glomeromycetes</taxon>
        <taxon>Paraglomerales</taxon>
        <taxon>Paraglomeraceae</taxon>
        <taxon>Paraglomus</taxon>
    </lineage>
</organism>
<dbReference type="OrthoDB" id="6513042at2759"/>
<feature type="compositionally biased region" description="Polar residues" evidence="1">
    <location>
        <begin position="8"/>
        <end position="29"/>
    </location>
</feature>
<protein>
    <submittedName>
        <fullName evidence="2">9671_t:CDS:1</fullName>
    </submittedName>
</protein>
<evidence type="ECO:0000313" key="3">
    <source>
        <dbReference type="Proteomes" id="UP000789739"/>
    </source>
</evidence>
<comment type="caution">
    <text evidence="2">The sequence shown here is derived from an EMBL/GenBank/DDBJ whole genome shotgun (WGS) entry which is preliminary data.</text>
</comment>
<dbReference type="Gene3D" id="3.30.70.330">
    <property type="match status" value="1"/>
</dbReference>
<dbReference type="InterPro" id="IPR012677">
    <property type="entry name" value="Nucleotide-bd_a/b_plait_sf"/>
</dbReference>
<name>A0A9N9E649_9GLOM</name>
<dbReference type="AlphaFoldDB" id="A0A9N9E649"/>
<dbReference type="GO" id="GO:0003676">
    <property type="term" value="F:nucleic acid binding"/>
    <property type="evidence" value="ECO:0007669"/>
    <property type="project" value="InterPro"/>
</dbReference>
<evidence type="ECO:0000256" key="1">
    <source>
        <dbReference type="SAM" id="MobiDB-lite"/>
    </source>
</evidence>
<dbReference type="EMBL" id="CAJVPI010004300">
    <property type="protein sequence ID" value="CAG8666675.1"/>
    <property type="molecule type" value="Genomic_DNA"/>
</dbReference>